<accession>A0A382E3M2</accession>
<proteinExistence type="inferred from homology"/>
<evidence type="ECO:0000313" key="6">
    <source>
        <dbReference type="EMBL" id="SVB45065.1"/>
    </source>
</evidence>
<dbReference type="HAMAP" id="MF_00651">
    <property type="entry name" value="Nuclease_YqgF"/>
    <property type="match status" value="1"/>
</dbReference>
<gene>
    <name evidence="6" type="ORF">METZ01_LOCUS197919</name>
</gene>
<dbReference type="GO" id="GO:0005829">
    <property type="term" value="C:cytosol"/>
    <property type="evidence" value="ECO:0007669"/>
    <property type="project" value="TreeGrafter"/>
</dbReference>
<evidence type="ECO:0000256" key="2">
    <source>
        <dbReference type="ARBA" id="ARBA00022517"/>
    </source>
</evidence>
<dbReference type="Pfam" id="PF03652">
    <property type="entry name" value="RuvX"/>
    <property type="match status" value="1"/>
</dbReference>
<reference evidence="6" key="1">
    <citation type="submission" date="2018-05" db="EMBL/GenBank/DDBJ databases">
        <authorList>
            <person name="Lanie J.A."/>
            <person name="Ng W.-L."/>
            <person name="Kazmierczak K.M."/>
            <person name="Andrzejewski T.M."/>
            <person name="Davidsen T.M."/>
            <person name="Wayne K.J."/>
            <person name="Tettelin H."/>
            <person name="Glass J.I."/>
            <person name="Rusch D."/>
            <person name="Podicherti R."/>
            <person name="Tsui H.-C.T."/>
            <person name="Winkler M.E."/>
        </authorList>
    </citation>
    <scope>NUCLEOTIDE SEQUENCE</scope>
</reference>
<dbReference type="GO" id="GO:0000967">
    <property type="term" value="P:rRNA 5'-end processing"/>
    <property type="evidence" value="ECO:0007669"/>
    <property type="project" value="TreeGrafter"/>
</dbReference>
<dbReference type="InterPro" id="IPR037027">
    <property type="entry name" value="YqgF/RNaseH-like_dom_sf"/>
</dbReference>
<dbReference type="CDD" id="cd16964">
    <property type="entry name" value="YqgF"/>
    <property type="match status" value="1"/>
</dbReference>
<keyword evidence="3" id="KW-0540">Nuclease</keyword>
<dbReference type="InterPro" id="IPR005227">
    <property type="entry name" value="YqgF"/>
</dbReference>
<dbReference type="GO" id="GO:0004518">
    <property type="term" value="F:nuclease activity"/>
    <property type="evidence" value="ECO:0007669"/>
    <property type="project" value="UniProtKB-KW"/>
</dbReference>
<evidence type="ECO:0000256" key="4">
    <source>
        <dbReference type="ARBA" id="ARBA00022801"/>
    </source>
</evidence>
<dbReference type="EMBL" id="UINC01042434">
    <property type="protein sequence ID" value="SVB45065.1"/>
    <property type="molecule type" value="Genomic_DNA"/>
</dbReference>
<dbReference type="InterPro" id="IPR012337">
    <property type="entry name" value="RNaseH-like_sf"/>
</dbReference>
<dbReference type="Gene3D" id="3.30.420.140">
    <property type="entry name" value="YqgF/RNase H-like domain"/>
    <property type="match status" value="1"/>
</dbReference>
<dbReference type="NCBIfam" id="TIGR00250">
    <property type="entry name" value="RNAse_H_YqgF"/>
    <property type="match status" value="1"/>
</dbReference>
<dbReference type="SUPFAM" id="SSF53098">
    <property type="entry name" value="Ribonuclease H-like"/>
    <property type="match status" value="1"/>
</dbReference>
<dbReference type="PANTHER" id="PTHR33317">
    <property type="entry name" value="POLYNUCLEOTIDYL TRANSFERASE, RIBONUCLEASE H-LIKE SUPERFAMILY PROTEIN"/>
    <property type="match status" value="1"/>
</dbReference>
<keyword evidence="1" id="KW-0963">Cytoplasm</keyword>
<dbReference type="SMART" id="SM00732">
    <property type="entry name" value="YqgFc"/>
    <property type="match status" value="1"/>
</dbReference>
<keyword evidence="4" id="KW-0378">Hydrolase</keyword>
<keyword evidence="2" id="KW-0690">Ribosome biogenesis</keyword>
<organism evidence="6">
    <name type="scientific">marine metagenome</name>
    <dbReference type="NCBI Taxonomy" id="408172"/>
    <lineage>
        <taxon>unclassified sequences</taxon>
        <taxon>metagenomes</taxon>
        <taxon>ecological metagenomes</taxon>
    </lineage>
</organism>
<evidence type="ECO:0000256" key="1">
    <source>
        <dbReference type="ARBA" id="ARBA00022490"/>
    </source>
</evidence>
<evidence type="ECO:0000256" key="3">
    <source>
        <dbReference type="ARBA" id="ARBA00022722"/>
    </source>
</evidence>
<feature type="domain" description="YqgF/RNase H-like" evidence="5">
    <location>
        <begin position="2"/>
        <end position="102"/>
    </location>
</feature>
<dbReference type="PANTHER" id="PTHR33317:SF4">
    <property type="entry name" value="POLYNUCLEOTIDYL TRANSFERASE, RIBONUCLEASE H-LIKE SUPERFAMILY PROTEIN"/>
    <property type="match status" value="1"/>
</dbReference>
<dbReference type="AlphaFoldDB" id="A0A382E3M2"/>
<evidence type="ECO:0000259" key="5">
    <source>
        <dbReference type="SMART" id="SM00732"/>
    </source>
</evidence>
<sequence length="148" mass="15772">VGRTLALDFGDKRIGVALSDPSGVLASPLTTVTRTNAHNDFNAISDLVTGHAVETLVVGLPVSLNGTIGPQAQKTLNFCDELRKIISVPIETLNEQYTSAEAELRIRESGGKPSKHRGQVDALAAAIILQEWLDAEQAPTTLDEKTLS</sequence>
<protein>
    <recommendedName>
        <fullName evidence="5">YqgF/RNase H-like domain-containing protein</fullName>
    </recommendedName>
</protein>
<dbReference type="GO" id="GO:0016787">
    <property type="term" value="F:hydrolase activity"/>
    <property type="evidence" value="ECO:0007669"/>
    <property type="project" value="UniProtKB-KW"/>
</dbReference>
<dbReference type="InterPro" id="IPR006641">
    <property type="entry name" value="YqgF/RNaseH-like_dom"/>
</dbReference>
<name>A0A382E3M2_9ZZZZ</name>
<feature type="non-terminal residue" evidence="6">
    <location>
        <position position="1"/>
    </location>
</feature>